<dbReference type="PANTHER" id="PTHR43722">
    <property type="entry name" value="PROLINE IMINOPEPTIDASE"/>
    <property type="match status" value="1"/>
</dbReference>
<evidence type="ECO:0000256" key="3">
    <source>
        <dbReference type="ARBA" id="ARBA00010088"/>
    </source>
</evidence>
<keyword evidence="7 11" id="KW-0963">Cytoplasm</keyword>
<dbReference type="Gene3D" id="3.40.50.1820">
    <property type="entry name" value="alpha/beta hydrolase"/>
    <property type="match status" value="1"/>
</dbReference>
<evidence type="ECO:0000256" key="12">
    <source>
        <dbReference type="PIRSR" id="PIRSR006431-1"/>
    </source>
</evidence>
<evidence type="ECO:0000256" key="13">
    <source>
        <dbReference type="RuleBase" id="RU003421"/>
    </source>
</evidence>
<organism evidence="15 16">
    <name type="scientific">Nisaea acidiphila</name>
    <dbReference type="NCBI Taxonomy" id="1862145"/>
    <lineage>
        <taxon>Bacteria</taxon>
        <taxon>Pseudomonadati</taxon>
        <taxon>Pseudomonadota</taxon>
        <taxon>Alphaproteobacteria</taxon>
        <taxon>Rhodospirillales</taxon>
        <taxon>Thalassobaculaceae</taxon>
        <taxon>Nisaea</taxon>
    </lineage>
</organism>
<dbReference type="Proteomes" id="UP001060336">
    <property type="component" value="Chromosome"/>
</dbReference>
<comment type="subcellular location">
    <subcellularLocation>
        <location evidence="2 11">Cytoplasm</location>
    </subcellularLocation>
</comment>
<protein>
    <recommendedName>
        <fullName evidence="5 11">Proline iminopeptidase</fullName>
        <shortName evidence="11">PIP</shortName>
        <ecNumber evidence="4 11">3.4.11.5</ecNumber>
    </recommendedName>
    <alternativeName>
        <fullName evidence="10 11">Prolyl aminopeptidase</fullName>
    </alternativeName>
</protein>
<dbReference type="PRINTS" id="PR00793">
    <property type="entry name" value="PROAMNOPTASE"/>
</dbReference>
<dbReference type="EMBL" id="CP102480">
    <property type="protein sequence ID" value="UUX51152.1"/>
    <property type="molecule type" value="Genomic_DNA"/>
</dbReference>
<dbReference type="PIRSF" id="PIRSF006431">
    <property type="entry name" value="Pept_S33"/>
    <property type="match status" value="1"/>
</dbReference>
<dbReference type="GO" id="GO:0004177">
    <property type="term" value="F:aminopeptidase activity"/>
    <property type="evidence" value="ECO:0007669"/>
    <property type="project" value="UniProtKB-UniRule"/>
</dbReference>
<dbReference type="InterPro" id="IPR029058">
    <property type="entry name" value="AB_hydrolase_fold"/>
</dbReference>
<evidence type="ECO:0000256" key="10">
    <source>
        <dbReference type="ARBA" id="ARBA00029605"/>
    </source>
</evidence>
<gene>
    <name evidence="15" type="primary">pip</name>
    <name evidence="15" type="ORF">NUH88_05540</name>
</gene>
<evidence type="ECO:0000256" key="7">
    <source>
        <dbReference type="ARBA" id="ARBA00022490"/>
    </source>
</evidence>
<keyword evidence="16" id="KW-1185">Reference proteome</keyword>
<dbReference type="GO" id="GO:0005737">
    <property type="term" value="C:cytoplasm"/>
    <property type="evidence" value="ECO:0007669"/>
    <property type="project" value="UniProtKB-SubCell"/>
</dbReference>
<feature type="active site" description="Nucleophile" evidence="12">
    <location>
        <position position="112"/>
    </location>
</feature>
<keyword evidence="9 11" id="KW-0378">Hydrolase</keyword>
<dbReference type="EC" id="3.4.11.5" evidence="4 11"/>
<keyword evidence="6 11" id="KW-0031">Aminopeptidase</keyword>
<comment type="similarity">
    <text evidence="3 11 13">Belongs to the peptidase S33 family.</text>
</comment>
<dbReference type="NCBIfam" id="TIGR01249">
    <property type="entry name" value="pro_imino_pep_1"/>
    <property type="match status" value="1"/>
</dbReference>
<evidence type="ECO:0000313" key="16">
    <source>
        <dbReference type="Proteomes" id="UP001060336"/>
    </source>
</evidence>
<dbReference type="AlphaFoldDB" id="A0A9J7AUZ6"/>
<evidence type="ECO:0000313" key="15">
    <source>
        <dbReference type="EMBL" id="UUX51152.1"/>
    </source>
</evidence>
<dbReference type="KEGG" id="naci:NUH88_05540"/>
<dbReference type="RefSeq" id="WP_257770465.1">
    <property type="nucleotide sequence ID" value="NZ_CP102480.1"/>
</dbReference>
<evidence type="ECO:0000256" key="4">
    <source>
        <dbReference type="ARBA" id="ARBA00012568"/>
    </source>
</evidence>
<comment type="catalytic activity">
    <reaction evidence="1 11 13">
        <text>Release of N-terminal proline from a peptide.</text>
        <dbReference type="EC" id="3.4.11.5"/>
    </reaction>
</comment>
<evidence type="ECO:0000256" key="8">
    <source>
        <dbReference type="ARBA" id="ARBA00022670"/>
    </source>
</evidence>
<dbReference type="Pfam" id="PF00561">
    <property type="entry name" value="Abhydrolase_1"/>
    <property type="match status" value="1"/>
</dbReference>
<dbReference type="GO" id="GO:0006508">
    <property type="term" value="P:proteolysis"/>
    <property type="evidence" value="ECO:0007669"/>
    <property type="project" value="UniProtKB-KW"/>
</dbReference>
<dbReference type="InterPro" id="IPR002410">
    <property type="entry name" value="Peptidase_S33"/>
</dbReference>
<evidence type="ECO:0000259" key="14">
    <source>
        <dbReference type="Pfam" id="PF00561"/>
    </source>
</evidence>
<feature type="active site" description="Proton donor" evidence="12">
    <location>
        <position position="292"/>
    </location>
</feature>
<dbReference type="PANTHER" id="PTHR43722:SF1">
    <property type="entry name" value="PROLINE IMINOPEPTIDASE"/>
    <property type="match status" value="1"/>
</dbReference>
<reference evidence="15" key="1">
    <citation type="submission" date="2022-08" db="EMBL/GenBank/DDBJ databases">
        <title>Nisaea acidiphila sp. nov., isolated from a marine algal debris and emended description of the genus Nisaea Urios et al. 2008.</title>
        <authorList>
            <person name="Kwon K."/>
        </authorList>
    </citation>
    <scope>NUCLEOTIDE SEQUENCE</scope>
    <source>
        <strain evidence="15">MEBiC11861</strain>
    </source>
</reference>
<evidence type="ECO:0000256" key="11">
    <source>
        <dbReference type="PIRNR" id="PIRNR006431"/>
    </source>
</evidence>
<proteinExistence type="inferred from homology"/>
<sequence length="316" mass="35313">MSERVLFPRTAARRSGHLQVDDLHRIYWEQIGKSGGIPVVFLHGGPGSGISEAHRRFFDPETFDVVLFDQRGTGRSAPLAELRGNTTQDLITDIERLREHFGIEQWIVFGGSWGSTLALAYGEAHPERCLGFVLRGIFLGTEREVDWFLHGMGQFFPEAERRFVGFLPEQERGDLLAHYLRRLVAEDPEIHQPAADCWAGYEAACSSLLPLPAIGGEEPQRALSLARLEAHYFANRMFLEPGQLLAQLDRIRHLPAVIVQGRYDVICPISTAAQLAAAWPEAKFEIVPDAGHSAMEPGIARSLIEAMESIRQTIRP</sequence>
<name>A0A9J7AUZ6_9PROT</name>
<dbReference type="SUPFAM" id="SSF53474">
    <property type="entry name" value="alpha/beta-Hydrolases"/>
    <property type="match status" value="1"/>
</dbReference>
<evidence type="ECO:0000256" key="1">
    <source>
        <dbReference type="ARBA" id="ARBA00001585"/>
    </source>
</evidence>
<feature type="active site" evidence="12">
    <location>
        <position position="264"/>
    </location>
</feature>
<evidence type="ECO:0000256" key="6">
    <source>
        <dbReference type="ARBA" id="ARBA00022438"/>
    </source>
</evidence>
<accession>A0A9J7AUZ6</accession>
<evidence type="ECO:0000256" key="9">
    <source>
        <dbReference type="ARBA" id="ARBA00022801"/>
    </source>
</evidence>
<evidence type="ECO:0000256" key="2">
    <source>
        <dbReference type="ARBA" id="ARBA00004496"/>
    </source>
</evidence>
<dbReference type="InterPro" id="IPR005944">
    <property type="entry name" value="Pro_iminopeptidase"/>
</dbReference>
<feature type="domain" description="AB hydrolase-1" evidence="14">
    <location>
        <begin position="38"/>
        <end position="296"/>
    </location>
</feature>
<evidence type="ECO:0000256" key="5">
    <source>
        <dbReference type="ARBA" id="ARBA00021843"/>
    </source>
</evidence>
<dbReference type="InterPro" id="IPR000073">
    <property type="entry name" value="AB_hydrolase_1"/>
</dbReference>
<keyword evidence="8 11" id="KW-0645">Protease</keyword>